<sequence>MAPKHASDGANNPPRKRRECVQKLEYGPLHDARNEIRLLQILHIGDGDTDRLQFAMSVQRLDQAPVFNAVSYTWGTESDPRSITIGGNEQVVRLNCFHALYQICRIWEQGRLQSPFIWIDSICINQDDAQEKGLQVANMADLYNKANHVLAYVGLHSEDSRFLIQKVHEVANFAFDCNHADFLCSSCRQPWEEWVLELGAENLNKLNIACSNFGEREYWKRIWIIQEVARAKSISILCGSDMFSWEPLRNLEEFLALELDEFTSVFDKYGQYIECGINSMHDVFAAKTESFDVGGILSRYAASKCKDPRDRVYGLLSLINWADGSEAIEPSYTTSAYELAKKIEPSIALGQLRKVLASLKLNIEDQAVKDAIRPRFGSTTALNGSTACGLNRHYKSLCQEELDDKLMCSRIVLDEKDNFNAGLRKLPLDGSNPRRSSGESSPLSNEVNDDVESSIEDGIWRRLSSLLLRFSDCPPEKLILGSNVAGLTCNGTAVGDILVRLPIEAQEVFLVLRQRRGEIFDVVGQAILFPGYTLGCSAEPDDRSDAAQLFDAQVELCLSTEDAVLLFVQDMGVPEGVGIEEVPIDDEGPIDEEHWLRRLFTFVTTNPAEAARVTAQSSISAGEAASRSNGENIAQGTPPEGFWPTGPQQNNHGWYVGQTSIDSLHDDNRHQTFWWLAPKPDEDDQSS</sequence>
<gene>
    <name evidence="3" type="ORF">M409DRAFT_56321</name>
</gene>
<feature type="compositionally biased region" description="Polar residues" evidence="1">
    <location>
        <begin position="433"/>
        <end position="446"/>
    </location>
</feature>
<dbReference type="AlphaFoldDB" id="A0A6A6CD15"/>
<reference evidence="3" key="1">
    <citation type="journal article" date="2020" name="Stud. Mycol.">
        <title>101 Dothideomycetes genomes: a test case for predicting lifestyles and emergence of pathogens.</title>
        <authorList>
            <person name="Haridas S."/>
            <person name="Albert R."/>
            <person name="Binder M."/>
            <person name="Bloem J."/>
            <person name="Labutti K."/>
            <person name="Salamov A."/>
            <person name="Andreopoulos B."/>
            <person name="Baker S."/>
            <person name="Barry K."/>
            <person name="Bills G."/>
            <person name="Bluhm B."/>
            <person name="Cannon C."/>
            <person name="Castanera R."/>
            <person name="Culley D."/>
            <person name="Daum C."/>
            <person name="Ezra D."/>
            <person name="Gonzalez J."/>
            <person name="Henrissat B."/>
            <person name="Kuo A."/>
            <person name="Liang C."/>
            <person name="Lipzen A."/>
            <person name="Lutzoni F."/>
            <person name="Magnuson J."/>
            <person name="Mondo S."/>
            <person name="Nolan M."/>
            <person name="Ohm R."/>
            <person name="Pangilinan J."/>
            <person name="Park H.-J."/>
            <person name="Ramirez L."/>
            <person name="Alfaro M."/>
            <person name="Sun H."/>
            <person name="Tritt A."/>
            <person name="Yoshinaga Y."/>
            <person name="Zwiers L.-H."/>
            <person name="Turgeon B."/>
            <person name="Goodwin S."/>
            <person name="Spatafora J."/>
            <person name="Crous P."/>
            <person name="Grigoriev I."/>
        </authorList>
    </citation>
    <scope>NUCLEOTIDE SEQUENCE</scope>
    <source>
        <strain evidence="3">ATCC 36951</strain>
    </source>
</reference>
<dbReference type="PANTHER" id="PTHR24148">
    <property type="entry name" value="ANKYRIN REPEAT DOMAIN-CONTAINING PROTEIN 39 HOMOLOG-RELATED"/>
    <property type="match status" value="1"/>
</dbReference>
<dbReference type="InterPro" id="IPR010730">
    <property type="entry name" value="HET"/>
</dbReference>
<feature type="domain" description="Heterokaryon incompatibility" evidence="2">
    <location>
        <begin position="67"/>
        <end position="227"/>
    </location>
</feature>
<accession>A0A6A6CD15</accession>
<evidence type="ECO:0000313" key="3">
    <source>
        <dbReference type="EMBL" id="KAF2164975.1"/>
    </source>
</evidence>
<name>A0A6A6CD15_ZASCE</name>
<dbReference type="GeneID" id="54566532"/>
<dbReference type="RefSeq" id="XP_033665864.1">
    <property type="nucleotide sequence ID" value="XM_033813260.1"/>
</dbReference>
<proteinExistence type="predicted"/>
<protein>
    <recommendedName>
        <fullName evidence="2">Heterokaryon incompatibility domain-containing protein</fullName>
    </recommendedName>
</protein>
<feature type="compositionally biased region" description="Polar residues" evidence="1">
    <location>
        <begin position="617"/>
        <end position="635"/>
    </location>
</feature>
<dbReference type="OrthoDB" id="2157530at2759"/>
<feature type="region of interest" description="Disordered" evidence="1">
    <location>
        <begin position="617"/>
        <end position="642"/>
    </location>
</feature>
<evidence type="ECO:0000313" key="4">
    <source>
        <dbReference type="Proteomes" id="UP000799537"/>
    </source>
</evidence>
<organism evidence="3 4">
    <name type="scientific">Zasmidium cellare ATCC 36951</name>
    <dbReference type="NCBI Taxonomy" id="1080233"/>
    <lineage>
        <taxon>Eukaryota</taxon>
        <taxon>Fungi</taxon>
        <taxon>Dikarya</taxon>
        <taxon>Ascomycota</taxon>
        <taxon>Pezizomycotina</taxon>
        <taxon>Dothideomycetes</taxon>
        <taxon>Dothideomycetidae</taxon>
        <taxon>Mycosphaerellales</taxon>
        <taxon>Mycosphaerellaceae</taxon>
        <taxon>Zasmidium</taxon>
    </lineage>
</organism>
<dbReference type="PANTHER" id="PTHR24148:SF73">
    <property type="entry name" value="HET DOMAIN PROTEIN (AFU_ORTHOLOGUE AFUA_8G01020)"/>
    <property type="match status" value="1"/>
</dbReference>
<feature type="region of interest" description="Disordered" evidence="1">
    <location>
        <begin position="424"/>
        <end position="450"/>
    </location>
</feature>
<dbReference type="InterPro" id="IPR052895">
    <property type="entry name" value="HetReg/Transcr_Mod"/>
</dbReference>
<evidence type="ECO:0000259" key="2">
    <source>
        <dbReference type="Pfam" id="PF06985"/>
    </source>
</evidence>
<keyword evidence="4" id="KW-1185">Reference proteome</keyword>
<dbReference type="Pfam" id="PF06985">
    <property type="entry name" value="HET"/>
    <property type="match status" value="1"/>
</dbReference>
<dbReference type="Proteomes" id="UP000799537">
    <property type="component" value="Unassembled WGS sequence"/>
</dbReference>
<dbReference type="EMBL" id="ML993602">
    <property type="protein sequence ID" value="KAF2164975.1"/>
    <property type="molecule type" value="Genomic_DNA"/>
</dbReference>
<evidence type="ECO:0000256" key="1">
    <source>
        <dbReference type="SAM" id="MobiDB-lite"/>
    </source>
</evidence>